<keyword evidence="3 5" id="KW-1133">Transmembrane helix</keyword>
<dbReference type="InterPro" id="IPR036259">
    <property type="entry name" value="MFS_trans_sf"/>
</dbReference>
<evidence type="ECO:0000256" key="5">
    <source>
        <dbReference type="SAM" id="Phobius"/>
    </source>
</evidence>
<feature type="transmembrane region" description="Helical" evidence="5">
    <location>
        <begin position="293"/>
        <end position="314"/>
    </location>
</feature>
<keyword evidence="4 5" id="KW-0472">Membrane</keyword>
<sequence length="424" mass="46426">MELMAMLATVICAPVAPQILEDFHSDSSLYRTLLVSIWELGEVIGPFLIAPLSELYGRFYIYHGGNILFVLFSIGGALSTNIHMLIAFRFLNGIAVMAVVLNPSIIGDIYVVEQRGAAMAITGIAPLIGPVVGPIVGSYLGQAAGWRWVFWLVAILCGSIEILFILFFRETYKGKGKEVAEDHTRPDLKSKYDTESASKAFREAILRPAEMLIFSPMLVILSLYVAVVYGYMYLIMTTLTEVFENNYGFSEGAAGLAFLGFTVGFIFGVFLCHFTLDLWVARYAAVGSAKPEYRLPPVAFGGIIIPLGLFMYGWTVEEDVHWMAPIVATGILGAGLLATMIPASSYIVDAFGIHAASAMAGSLVLRNVAGTFFPLAGPPLYNRLQYGWGNSLLGFIALAFVPVPLLMMKYGERLRSLDKRKIEF</sequence>
<dbReference type="Proteomes" id="UP000469559">
    <property type="component" value="Unassembled WGS sequence"/>
</dbReference>
<evidence type="ECO:0000259" key="6">
    <source>
        <dbReference type="PROSITE" id="PS50850"/>
    </source>
</evidence>
<feature type="domain" description="Major facilitator superfamily (MFS) profile" evidence="6">
    <location>
        <begin position="1"/>
        <end position="414"/>
    </location>
</feature>
<proteinExistence type="predicted"/>
<evidence type="ECO:0000256" key="4">
    <source>
        <dbReference type="ARBA" id="ARBA00023136"/>
    </source>
</evidence>
<dbReference type="InterPro" id="IPR011701">
    <property type="entry name" value="MFS"/>
</dbReference>
<name>A0A8T9BE61_9HELO</name>
<accession>A0A8T9BE61</accession>
<feature type="transmembrane region" description="Helical" evidence="5">
    <location>
        <begin position="59"/>
        <end position="78"/>
    </location>
</feature>
<dbReference type="PROSITE" id="PS50850">
    <property type="entry name" value="MFS"/>
    <property type="match status" value="1"/>
</dbReference>
<feature type="transmembrane region" description="Helical" evidence="5">
    <location>
        <begin position="320"/>
        <end position="339"/>
    </location>
</feature>
<dbReference type="PANTHER" id="PTHR23502">
    <property type="entry name" value="MAJOR FACILITATOR SUPERFAMILY"/>
    <property type="match status" value="1"/>
</dbReference>
<feature type="transmembrane region" description="Helical" evidence="5">
    <location>
        <begin position="148"/>
        <end position="168"/>
    </location>
</feature>
<comment type="caution">
    <text evidence="7">The sequence shown here is derived from an EMBL/GenBank/DDBJ whole genome shotgun (WGS) entry which is preliminary data.</text>
</comment>
<feature type="transmembrane region" description="Helical" evidence="5">
    <location>
        <begin position="346"/>
        <end position="365"/>
    </location>
</feature>
<feature type="transmembrane region" description="Helical" evidence="5">
    <location>
        <begin position="256"/>
        <end position="281"/>
    </location>
</feature>
<dbReference type="Gene3D" id="1.20.1250.20">
    <property type="entry name" value="MFS general substrate transporter like domains"/>
    <property type="match status" value="1"/>
</dbReference>
<dbReference type="Pfam" id="PF07690">
    <property type="entry name" value="MFS_1"/>
    <property type="match status" value="1"/>
</dbReference>
<comment type="subcellular location">
    <subcellularLocation>
        <location evidence="1">Membrane</location>
        <topology evidence="1">Multi-pass membrane protein</topology>
    </subcellularLocation>
</comment>
<dbReference type="InterPro" id="IPR020846">
    <property type="entry name" value="MFS_dom"/>
</dbReference>
<protein>
    <submittedName>
        <fullName evidence="7">Efflux pump radE</fullName>
    </submittedName>
</protein>
<dbReference type="PANTHER" id="PTHR23502:SF163">
    <property type="entry name" value="MAJOR FACILITATOR SUPERFAMILY (MFS) PROFILE DOMAIN-CONTAINING PROTEIN"/>
    <property type="match status" value="1"/>
</dbReference>
<gene>
    <name evidence="7" type="primary">radE_7</name>
    <name evidence="7" type="ORF">LARI1_G003868</name>
</gene>
<organism evidence="7 8">
    <name type="scientific">Lachnellula arida</name>
    <dbReference type="NCBI Taxonomy" id="1316785"/>
    <lineage>
        <taxon>Eukaryota</taxon>
        <taxon>Fungi</taxon>
        <taxon>Dikarya</taxon>
        <taxon>Ascomycota</taxon>
        <taxon>Pezizomycotina</taxon>
        <taxon>Leotiomycetes</taxon>
        <taxon>Helotiales</taxon>
        <taxon>Lachnaceae</taxon>
        <taxon>Lachnellula</taxon>
    </lineage>
</organism>
<evidence type="ECO:0000313" key="7">
    <source>
        <dbReference type="EMBL" id="TVY16633.1"/>
    </source>
</evidence>
<feature type="transmembrane region" description="Helical" evidence="5">
    <location>
        <begin position="117"/>
        <end position="136"/>
    </location>
</feature>
<feature type="transmembrane region" description="Helical" evidence="5">
    <location>
        <begin position="385"/>
        <end position="407"/>
    </location>
</feature>
<feature type="transmembrane region" description="Helical" evidence="5">
    <location>
        <begin position="212"/>
        <end position="236"/>
    </location>
</feature>
<dbReference type="EMBL" id="QGMF01000343">
    <property type="protein sequence ID" value="TVY16633.1"/>
    <property type="molecule type" value="Genomic_DNA"/>
</dbReference>
<dbReference type="AlphaFoldDB" id="A0A8T9BE61"/>
<reference evidence="7 8" key="1">
    <citation type="submission" date="2018-05" db="EMBL/GenBank/DDBJ databases">
        <title>Whole genome sequencing for identification of molecular markers to develop diagnostic detection tools for the regulated plant pathogen Lachnellula willkommii.</title>
        <authorList>
            <person name="Giroux E."/>
            <person name="Bilodeau G."/>
        </authorList>
    </citation>
    <scope>NUCLEOTIDE SEQUENCE [LARGE SCALE GENOMIC DNA]</scope>
    <source>
        <strain evidence="7 8">CBS 203.66</strain>
    </source>
</reference>
<keyword evidence="2 5" id="KW-0812">Transmembrane</keyword>
<evidence type="ECO:0000256" key="1">
    <source>
        <dbReference type="ARBA" id="ARBA00004141"/>
    </source>
</evidence>
<evidence type="ECO:0000256" key="2">
    <source>
        <dbReference type="ARBA" id="ARBA00022692"/>
    </source>
</evidence>
<feature type="transmembrane region" description="Helical" evidence="5">
    <location>
        <begin position="84"/>
        <end position="105"/>
    </location>
</feature>
<evidence type="ECO:0000256" key="3">
    <source>
        <dbReference type="ARBA" id="ARBA00022989"/>
    </source>
</evidence>
<keyword evidence="8" id="KW-1185">Reference proteome</keyword>
<dbReference type="SUPFAM" id="SSF103473">
    <property type="entry name" value="MFS general substrate transporter"/>
    <property type="match status" value="1"/>
</dbReference>
<dbReference type="OrthoDB" id="5296287at2759"/>
<dbReference type="GO" id="GO:0022857">
    <property type="term" value="F:transmembrane transporter activity"/>
    <property type="evidence" value="ECO:0007669"/>
    <property type="project" value="InterPro"/>
</dbReference>
<dbReference type="CDD" id="cd17323">
    <property type="entry name" value="MFS_Tpo1_MDR_like"/>
    <property type="match status" value="1"/>
</dbReference>
<dbReference type="GO" id="GO:0016020">
    <property type="term" value="C:membrane"/>
    <property type="evidence" value="ECO:0007669"/>
    <property type="project" value="UniProtKB-SubCell"/>
</dbReference>
<evidence type="ECO:0000313" key="8">
    <source>
        <dbReference type="Proteomes" id="UP000469559"/>
    </source>
</evidence>